<reference evidence="1" key="1">
    <citation type="submission" date="2023-06" db="EMBL/GenBank/DDBJ databases">
        <authorList>
            <person name="Kurt Z."/>
        </authorList>
    </citation>
    <scope>NUCLEOTIDE SEQUENCE</scope>
</reference>
<dbReference type="Proteomes" id="UP001642409">
    <property type="component" value="Unassembled WGS sequence"/>
</dbReference>
<reference evidence="2 3" key="2">
    <citation type="submission" date="2024-07" db="EMBL/GenBank/DDBJ databases">
        <authorList>
            <person name="Akdeniz Z."/>
        </authorList>
    </citation>
    <scope>NUCLEOTIDE SEQUENCE [LARGE SCALE GENOMIC DNA]</scope>
</reference>
<dbReference type="AlphaFoldDB" id="A0AA86RL46"/>
<organism evidence="1">
    <name type="scientific">Hexamita inflata</name>
    <dbReference type="NCBI Taxonomy" id="28002"/>
    <lineage>
        <taxon>Eukaryota</taxon>
        <taxon>Metamonada</taxon>
        <taxon>Diplomonadida</taxon>
        <taxon>Hexamitidae</taxon>
        <taxon>Hexamitinae</taxon>
        <taxon>Hexamita</taxon>
    </lineage>
</organism>
<gene>
    <name evidence="1" type="ORF">HINF_LOCUS64241</name>
    <name evidence="2" type="ORF">HINF_LOCUS7341</name>
</gene>
<name>A0AA86RL46_9EUKA</name>
<keyword evidence="3" id="KW-1185">Reference proteome</keyword>
<evidence type="ECO:0000313" key="1">
    <source>
        <dbReference type="EMBL" id="CAI9976596.1"/>
    </source>
</evidence>
<dbReference type="EMBL" id="CAXDID020000015">
    <property type="protein sequence ID" value="CAL5982860.1"/>
    <property type="molecule type" value="Genomic_DNA"/>
</dbReference>
<comment type="caution">
    <text evidence="1">The sequence shown here is derived from an EMBL/GenBank/DDBJ whole genome shotgun (WGS) entry which is preliminary data.</text>
</comment>
<evidence type="ECO:0000313" key="2">
    <source>
        <dbReference type="EMBL" id="CAL5982860.1"/>
    </source>
</evidence>
<evidence type="ECO:0000313" key="3">
    <source>
        <dbReference type="Proteomes" id="UP001642409"/>
    </source>
</evidence>
<accession>A0AA86RL46</accession>
<protein>
    <submittedName>
        <fullName evidence="2">Hypothetical_protein</fullName>
    </submittedName>
</protein>
<proteinExistence type="predicted"/>
<dbReference type="EMBL" id="CATOUU010001174">
    <property type="protein sequence ID" value="CAI9976596.1"/>
    <property type="molecule type" value="Genomic_DNA"/>
</dbReference>
<sequence length="161" mass="18783">MNPSSITLNKAGIPAMPLQLQRWPPSLIVLTTKLYSQFSRQFRRLLENQGAHTAPYLVNIINCSWNIMTDSEIPMRIQNLMMMMMMKNEMIFFSAQCNRQQLRIGICAIEFQIIFIPVFSSNKIFSVLAVQFSLPIIFQRREMKRIDFANRSRAVFILAFI</sequence>